<keyword evidence="3 7" id="KW-0732">Signal</keyword>
<evidence type="ECO:0000259" key="9">
    <source>
        <dbReference type="Pfam" id="PF05922"/>
    </source>
</evidence>
<keyword evidence="4 6" id="KW-0378">Hydrolase</keyword>
<dbReference type="Gene3D" id="2.60.40.2310">
    <property type="match status" value="1"/>
</dbReference>
<feature type="domain" description="Peptidase S8/S53" evidence="8">
    <location>
        <begin position="130"/>
        <end position="553"/>
    </location>
</feature>
<keyword evidence="12" id="KW-1185">Reference proteome</keyword>
<dbReference type="InterPro" id="IPR045051">
    <property type="entry name" value="SBT"/>
</dbReference>
<evidence type="ECO:0000259" key="10">
    <source>
        <dbReference type="Pfam" id="PF17766"/>
    </source>
</evidence>
<feature type="active site" description="Charge relay system" evidence="6">
    <location>
        <position position="137"/>
    </location>
</feature>
<feature type="active site" description="Charge relay system" evidence="6">
    <location>
        <position position="520"/>
    </location>
</feature>
<dbReference type="Pfam" id="PF17766">
    <property type="entry name" value="fn3_6"/>
    <property type="match status" value="1"/>
</dbReference>
<dbReference type="InterPro" id="IPR010259">
    <property type="entry name" value="S8pro/Inhibitor_I9"/>
</dbReference>
<dbReference type="InterPro" id="IPR015500">
    <property type="entry name" value="Peptidase_S8_subtilisin-rel"/>
</dbReference>
<evidence type="ECO:0008006" key="13">
    <source>
        <dbReference type="Google" id="ProtNLM"/>
    </source>
</evidence>
<dbReference type="CDD" id="cd02120">
    <property type="entry name" value="PA_subtilisin_like"/>
    <property type="match status" value="1"/>
</dbReference>
<evidence type="ECO:0000256" key="6">
    <source>
        <dbReference type="PROSITE-ProRule" id="PRU01240"/>
    </source>
</evidence>
<name>A0ABR0UT61_REHGL</name>
<gene>
    <name evidence="11" type="ORF">DH2020_040805</name>
</gene>
<proteinExistence type="inferred from homology"/>
<dbReference type="CDD" id="cd04852">
    <property type="entry name" value="Peptidases_S8_3"/>
    <property type="match status" value="1"/>
</dbReference>
<feature type="active site" description="Charge relay system" evidence="6">
    <location>
        <position position="200"/>
    </location>
</feature>
<comment type="caution">
    <text evidence="11">The sequence shown here is derived from an EMBL/GenBank/DDBJ whole genome shotgun (WGS) entry which is preliminary data.</text>
</comment>
<dbReference type="InterPro" id="IPR036852">
    <property type="entry name" value="Peptidase_S8/S53_dom_sf"/>
</dbReference>
<evidence type="ECO:0000256" key="1">
    <source>
        <dbReference type="ARBA" id="ARBA00011073"/>
    </source>
</evidence>
<evidence type="ECO:0000256" key="2">
    <source>
        <dbReference type="ARBA" id="ARBA00022670"/>
    </source>
</evidence>
<keyword evidence="2 6" id="KW-0645">Protease</keyword>
<dbReference type="PROSITE" id="PS51892">
    <property type="entry name" value="SUBTILASE"/>
    <property type="match status" value="1"/>
</dbReference>
<dbReference type="InterPro" id="IPR034197">
    <property type="entry name" value="Peptidases_S8_3"/>
</dbReference>
<dbReference type="PRINTS" id="PR00723">
    <property type="entry name" value="SUBTILISIN"/>
</dbReference>
<dbReference type="EMBL" id="JABTTQ020002220">
    <property type="protein sequence ID" value="KAK6125448.1"/>
    <property type="molecule type" value="Genomic_DNA"/>
</dbReference>
<evidence type="ECO:0000256" key="7">
    <source>
        <dbReference type="SAM" id="SignalP"/>
    </source>
</evidence>
<feature type="signal peptide" evidence="7">
    <location>
        <begin position="1"/>
        <end position="24"/>
    </location>
</feature>
<evidence type="ECO:0000256" key="4">
    <source>
        <dbReference type="ARBA" id="ARBA00022801"/>
    </source>
</evidence>
<dbReference type="InterPro" id="IPR023828">
    <property type="entry name" value="Peptidase_S8_Ser-AS"/>
</dbReference>
<dbReference type="SUPFAM" id="SSF52743">
    <property type="entry name" value="Subtilisin-like"/>
    <property type="match status" value="1"/>
</dbReference>
<evidence type="ECO:0000256" key="5">
    <source>
        <dbReference type="ARBA" id="ARBA00022825"/>
    </source>
</evidence>
<dbReference type="Gene3D" id="3.40.50.200">
    <property type="entry name" value="Peptidase S8/S53 domain"/>
    <property type="match status" value="1"/>
</dbReference>
<dbReference type="Pfam" id="PF05922">
    <property type="entry name" value="Inhibitor_I9"/>
    <property type="match status" value="1"/>
</dbReference>
<evidence type="ECO:0000256" key="3">
    <source>
        <dbReference type="ARBA" id="ARBA00022729"/>
    </source>
</evidence>
<accession>A0ABR0UT61</accession>
<dbReference type="Proteomes" id="UP001318860">
    <property type="component" value="Unassembled WGS sequence"/>
</dbReference>
<comment type="similarity">
    <text evidence="1 6">Belongs to the peptidase S8 family.</text>
</comment>
<sequence length="751" mass="80582">MANYKMLSVLYPLLLAALVLNCHCDERKLHVVYMGIDRPQGDSSLASTHHSILQSMLGSDSSAKDSLVYSYERSFNGFAAKLTEEEAATIAEMEGVVSVIPNRKLKLHTTRSWDFMGFSKGKLGASQEGEVIIGLLDTGVWPEHPSFNDTGYGPPPAKWKGICQTTNFTCNNKLIGARYYNSENDFDHKDIPSPRDTEGHGTHTASTIAGAELPGTSFLGLAEGVARGGVPNARIAVYKVCWESGCGLADILKGFDDAIADGVDVISVSLGSSFPSDYFDDPIAIGSFHAMKHGILTSCSAGNSGPEPVTVSNFAPWTMTVAASTIDRKFVANLALGNGQILTGISINTFDLNGTSYPLIWGGDAVNYTYGSTTDYTQYCEEDAMNLDMLAGKIVLCDGLQDGLFITQANGIGIVIFDSTIVNPAYAFSYPVPATLINPEDSKKKPCGHHFGGETWKDAMAPMVVSFSSRGPNPISPDILKPDISAPGVDILAGWSPLAPPSISYKDTRSLYYNVISGTSMACPHASASAAYVKAGHPDWSPAAIKSAIMTTDPGLVFDASETDYINFLCKQGYNTTTLQLVTGDNSTCANISPGRAWDLNYPSFSLYVEDGQQIMGTFTRTVTNVGPPNSTYTATLYLPLIISVDVEPSVLTFSAVGETKTFTVKVTGPAITQQPIMSGTITWNDGSHSVRTPLVVYNYFPGAPYTDSEDSNSVLEKKPKLKGSFKEHRSGFVRLSVHLEAETAEVFKSA</sequence>
<protein>
    <recommendedName>
        <fullName evidence="13">Cucumisin-like</fullName>
    </recommendedName>
</protein>
<organism evidence="11 12">
    <name type="scientific">Rehmannia glutinosa</name>
    <name type="common">Chinese foxglove</name>
    <dbReference type="NCBI Taxonomy" id="99300"/>
    <lineage>
        <taxon>Eukaryota</taxon>
        <taxon>Viridiplantae</taxon>
        <taxon>Streptophyta</taxon>
        <taxon>Embryophyta</taxon>
        <taxon>Tracheophyta</taxon>
        <taxon>Spermatophyta</taxon>
        <taxon>Magnoliopsida</taxon>
        <taxon>eudicotyledons</taxon>
        <taxon>Gunneridae</taxon>
        <taxon>Pentapetalae</taxon>
        <taxon>asterids</taxon>
        <taxon>lamiids</taxon>
        <taxon>Lamiales</taxon>
        <taxon>Orobanchaceae</taxon>
        <taxon>Rehmannieae</taxon>
        <taxon>Rehmannia</taxon>
    </lineage>
</organism>
<dbReference type="Pfam" id="PF00082">
    <property type="entry name" value="Peptidase_S8"/>
    <property type="match status" value="1"/>
</dbReference>
<evidence type="ECO:0000313" key="11">
    <source>
        <dbReference type="EMBL" id="KAK6125448.1"/>
    </source>
</evidence>
<dbReference type="InterPro" id="IPR000209">
    <property type="entry name" value="Peptidase_S8/S53_dom"/>
</dbReference>
<evidence type="ECO:0000313" key="12">
    <source>
        <dbReference type="Proteomes" id="UP001318860"/>
    </source>
</evidence>
<feature type="domain" description="Subtilisin-like protease fibronectin type-III" evidence="10">
    <location>
        <begin position="599"/>
        <end position="697"/>
    </location>
</feature>
<dbReference type="Gene3D" id="3.30.70.80">
    <property type="entry name" value="Peptidase S8 propeptide/proteinase inhibitor I9"/>
    <property type="match status" value="1"/>
</dbReference>
<keyword evidence="5 6" id="KW-0720">Serine protease</keyword>
<dbReference type="InterPro" id="IPR037045">
    <property type="entry name" value="S8pro/Inhibitor_I9_sf"/>
</dbReference>
<reference evidence="11 12" key="1">
    <citation type="journal article" date="2021" name="Comput. Struct. Biotechnol. J.">
        <title>De novo genome assembly of the potent medicinal plant Rehmannia glutinosa using nanopore technology.</title>
        <authorList>
            <person name="Ma L."/>
            <person name="Dong C."/>
            <person name="Song C."/>
            <person name="Wang X."/>
            <person name="Zheng X."/>
            <person name="Niu Y."/>
            <person name="Chen S."/>
            <person name="Feng W."/>
        </authorList>
    </citation>
    <scope>NUCLEOTIDE SEQUENCE [LARGE SCALE GENOMIC DNA]</scope>
    <source>
        <strain evidence="11">DH-2019</strain>
    </source>
</reference>
<dbReference type="InterPro" id="IPR041469">
    <property type="entry name" value="Subtilisin-like_FN3"/>
</dbReference>
<dbReference type="PROSITE" id="PS00138">
    <property type="entry name" value="SUBTILASE_SER"/>
    <property type="match status" value="1"/>
</dbReference>
<feature type="chain" id="PRO_5046694760" description="Cucumisin-like" evidence="7">
    <location>
        <begin position="25"/>
        <end position="751"/>
    </location>
</feature>
<feature type="domain" description="Inhibitor I9" evidence="9">
    <location>
        <begin position="30"/>
        <end position="108"/>
    </location>
</feature>
<dbReference type="Gene3D" id="3.50.30.30">
    <property type="match status" value="1"/>
</dbReference>
<dbReference type="PANTHER" id="PTHR10795">
    <property type="entry name" value="PROPROTEIN CONVERTASE SUBTILISIN/KEXIN"/>
    <property type="match status" value="1"/>
</dbReference>
<evidence type="ECO:0000259" key="8">
    <source>
        <dbReference type="Pfam" id="PF00082"/>
    </source>
</evidence>